<proteinExistence type="predicted"/>
<organism evidence="1 2">
    <name type="scientific">Chitinophaga eiseniae</name>
    <dbReference type="NCBI Taxonomy" id="634771"/>
    <lineage>
        <taxon>Bacteria</taxon>
        <taxon>Pseudomonadati</taxon>
        <taxon>Bacteroidota</taxon>
        <taxon>Chitinophagia</taxon>
        <taxon>Chitinophagales</taxon>
        <taxon>Chitinophagaceae</taxon>
        <taxon>Chitinophaga</taxon>
    </lineage>
</organism>
<keyword evidence="2" id="KW-1185">Reference proteome</keyword>
<reference evidence="1 2" key="1">
    <citation type="submission" date="2020-04" db="EMBL/GenBank/DDBJ databases">
        <authorList>
            <person name="Yin C."/>
        </authorList>
    </citation>
    <scope>NUCLEOTIDE SEQUENCE [LARGE SCALE GENOMIC DNA]</scope>
    <source>
        <strain evidence="1 2">Ak56</strain>
    </source>
</reference>
<protein>
    <submittedName>
        <fullName evidence="1">Uncharacterized protein</fullName>
    </submittedName>
</protein>
<comment type="caution">
    <text evidence="1">The sequence shown here is derived from an EMBL/GenBank/DDBJ whole genome shotgun (WGS) entry which is preliminary data.</text>
</comment>
<evidence type="ECO:0000313" key="2">
    <source>
        <dbReference type="Proteomes" id="UP000552864"/>
    </source>
</evidence>
<accession>A0A847SLW3</accession>
<name>A0A847SLW3_9BACT</name>
<dbReference type="AlphaFoldDB" id="A0A847SLW3"/>
<gene>
    <name evidence="1" type="ORF">HGH91_07005</name>
</gene>
<sequence>MKGIINQLLFAMLIYCCHAARGQTVKKNDMAAKHTISHIFSADQPVDRYIYPKALSRFTPTAREIDQAEKIIRIELAKMHRQAKGRDRYIHFIFDRLASYNRQYVGFIDVKGGKTIWVNFLWAAHECEYRKAFDKEIIEVDDGGSYFWNVKVSLQGKHLFELVINSQA</sequence>
<dbReference type="EMBL" id="JABAHZ010000001">
    <property type="protein sequence ID" value="NLR78366.1"/>
    <property type="molecule type" value="Genomic_DNA"/>
</dbReference>
<dbReference type="Proteomes" id="UP000552864">
    <property type="component" value="Unassembled WGS sequence"/>
</dbReference>
<evidence type="ECO:0000313" key="1">
    <source>
        <dbReference type="EMBL" id="NLR78366.1"/>
    </source>
</evidence>
<dbReference type="RefSeq" id="WP_168737707.1">
    <property type="nucleotide sequence ID" value="NZ_JABAHZ010000001.1"/>
</dbReference>